<keyword evidence="3" id="KW-0732">Signal</keyword>
<keyword evidence="2" id="KW-0813">Transport</keyword>
<organism evidence="6 7">
    <name type="scientific">Shinella pollutisoli</name>
    <dbReference type="NCBI Taxonomy" id="2250594"/>
    <lineage>
        <taxon>Bacteria</taxon>
        <taxon>Pseudomonadati</taxon>
        <taxon>Pseudomonadota</taxon>
        <taxon>Alphaproteobacteria</taxon>
        <taxon>Hyphomicrobiales</taxon>
        <taxon>Rhizobiaceae</taxon>
        <taxon>Shinella</taxon>
    </lineage>
</organism>
<accession>A0ABV7DFY5</accession>
<comment type="caution">
    <text evidence="6">The sequence shown here is derived from an EMBL/GenBank/DDBJ whole genome shotgun (WGS) entry which is preliminary data.</text>
</comment>
<dbReference type="Gene3D" id="3.40.50.2300">
    <property type="match status" value="2"/>
</dbReference>
<evidence type="ECO:0000256" key="3">
    <source>
        <dbReference type="ARBA" id="ARBA00022729"/>
    </source>
</evidence>
<evidence type="ECO:0000259" key="5">
    <source>
        <dbReference type="Pfam" id="PF13458"/>
    </source>
</evidence>
<dbReference type="EMBL" id="JBHRSP010000015">
    <property type="protein sequence ID" value="MFC3073398.1"/>
    <property type="molecule type" value="Genomic_DNA"/>
</dbReference>
<dbReference type="InterPro" id="IPR028081">
    <property type="entry name" value="Leu-bd"/>
</dbReference>
<gene>
    <name evidence="6" type="ORF">ACFOHH_09810</name>
</gene>
<name>A0ABV7DFY5_9HYPH</name>
<comment type="similarity">
    <text evidence="1">Belongs to the leucine-binding protein family.</text>
</comment>
<dbReference type="Pfam" id="PF13458">
    <property type="entry name" value="Peripla_BP_6"/>
    <property type="match status" value="1"/>
</dbReference>
<keyword evidence="4" id="KW-0029">Amino-acid transport</keyword>
<dbReference type="SUPFAM" id="SSF53822">
    <property type="entry name" value="Periplasmic binding protein-like I"/>
    <property type="match status" value="1"/>
</dbReference>
<evidence type="ECO:0000256" key="2">
    <source>
        <dbReference type="ARBA" id="ARBA00022448"/>
    </source>
</evidence>
<dbReference type="RefSeq" id="WP_257317398.1">
    <property type="nucleotide sequence ID" value="NZ_JANFDG010000028.1"/>
</dbReference>
<dbReference type="InterPro" id="IPR028082">
    <property type="entry name" value="Peripla_BP_I"/>
</dbReference>
<dbReference type="PRINTS" id="PR00337">
    <property type="entry name" value="LEUILEVALBP"/>
</dbReference>
<evidence type="ECO:0000256" key="1">
    <source>
        <dbReference type="ARBA" id="ARBA00010062"/>
    </source>
</evidence>
<evidence type="ECO:0000313" key="7">
    <source>
        <dbReference type="Proteomes" id="UP001595377"/>
    </source>
</evidence>
<dbReference type="InterPro" id="IPR051010">
    <property type="entry name" value="BCAA_transport"/>
</dbReference>
<evidence type="ECO:0000313" key="6">
    <source>
        <dbReference type="EMBL" id="MFC3073398.1"/>
    </source>
</evidence>
<reference evidence="7" key="1">
    <citation type="journal article" date="2019" name="Int. J. Syst. Evol. Microbiol.">
        <title>The Global Catalogue of Microorganisms (GCM) 10K type strain sequencing project: providing services to taxonomists for standard genome sequencing and annotation.</title>
        <authorList>
            <consortium name="The Broad Institute Genomics Platform"/>
            <consortium name="The Broad Institute Genome Sequencing Center for Infectious Disease"/>
            <person name="Wu L."/>
            <person name="Ma J."/>
        </authorList>
    </citation>
    <scope>NUCLEOTIDE SEQUENCE [LARGE SCALE GENOMIC DNA]</scope>
    <source>
        <strain evidence="7">KCTC 52677</strain>
    </source>
</reference>
<dbReference type="InterPro" id="IPR000709">
    <property type="entry name" value="Leu_Ile_Val-bd"/>
</dbReference>
<keyword evidence="7" id="KW-1185">Reference proteome</keyword>
<dbReference type="PANTHER" id="PTHR30483">
    <property type="entry name" value="LEUCINE-SPECIFIC-BINDING PROTEIN"/>
    <property type="match status" value="1"/>
</dbReference>
<dbReference type="Proteomes" id="UP001595377">
    <property type="component" value="Unassembled WGS sequence"/>
</dbReference>
<dbReference type="CDD" id="cd06336">
    <property type="entry name" value="PBP1_ABC_ligand_binding-like"/>
    <property type="match status" value="1"/>
</dbReference>
<feature type="domain" description="Leucine-binding protein" evidence="5">
    <location>
        <begin position="25"/>
        <end position="349"/>
    </location>
</feature>
<dbReference type="PANTHER" id="PTHR30483:SF6">
    <property type="entry name" value="PERIPLASMIC BINDING PROTEIN OF ABC TRANSPORTER FOR NATURAL AMINO ACIDS"/>
    <property type="match status" value="1"/>
</dbReference>
<evidence type="ECO:0000256" key="4">
    <source>
        <dbReference type="ARBA" id="ARBA00022970"/>
    </source>
</evidence>
<sequence>MTALAIASGLSVLGVGSVSAQEKVLKIGQLGVMSGPAASWGLVNRYAAEAHAKMINANGGWEIDGEKYRVEIVSVDDRNDPRTAIAGAERLIYQEGIKYIIGTNVDDTTQAILPILKAGGAFAISYGHTREMFVSPNDNTALGNIAGYQMSPIIYKYLVEQRGIKSVSFIARNDLNGLGNRDAGVAAAKELNLEIVSADATYEPGTSDYFPVLSPLVRANPDMIVLSGVAPSDAGQLLRAARELGYGGIISTETAHDATVLKETAGDAANGFISQGGASTPEIRTPYVEDFMKAYAEVAGEWNDEAGTKIYALETILQTLKLAGAKAIDDVEVFKAAIPKLDMENPFVKGGEPKLRWVGEKWFGHQRQLAVPVVVNEYQNGEFVTLVVDSVN</sequence>
<protein>
    <submittedName>
        <fullName evidence="6">ABC transporter substrate-binding protein</fullName>
    </submittedName>
</protein>
<proteinExistence type="inferred from homology"/>